<proteinExistence type="predicted"/>
<dbReference type="EnsemblMetazoa" id="Aqu2.1.31169_001">
    <property type="protein sequence ID" value="Aqu2.1.31169_001"/>
    <property type="gene ID" value="Aqu2.1.31169"/>
</dbReference>
<sequence>METITLPVAIPIIATGVSTAAATTPA</sequence>
<dbReference type="InParanoid" id="A0A1X7UUH4"/>
<evidence type="ECO:0000313" key="1">
    <source>
        <dbReference type="EnsemblMetazoa" id="Aqu2.1.31169_001"/>
    </source>
</evidence>
<accession>A0A1X7UUH4</accession>
<protein>
    <submittedName>
        <fullName evidence="1">Uncharacterized protein</fullName>
    </submittedName>
</protein>
<reference evidence="1" key="1">
    <citation type="submission" date="2017-05" db="UniProtKB">
        <authorList>
            <consortium name="EnsemblMetazoa"/>
        </authorList>
    </citation>
    <scope>IDENTIFICATION</scope>
</reference>
<dbReference type="AlphaFoldDB" id="A0A1X7UUH4"/>
<organism evidence="1">
    <name type="scientific">Amphimedon queenslandica</name>
    <name type="common">Sponge</name>
    <dbReference type="NCBI Taxonomy" id="400682"/>
    <lineage>
        <taxon>Eukaryota</taxon>
        <taxon>Metazoa</taxon>
        <taxon>Porifera</taxon>
        <taxon>Demospongiae</taxon>
        <taxon>Heteroscleromorpha</taxon>
        <taxon>Haplosclerida</taxon>
        <taxon>Niphatidae</taxon>
        <taxon>Amphimedon</taxon>
    </lineage>
</organism>
<name>A0A1X7UUH4_AMPQE</name>